<organism evidence="2 3">
    <name type="scientific">Dreissena polymorpha</name>
    <name type="common">Zebra mussel</name>
    <name type="synonym">Mytilus polymorpha</name>
    <dbReference type="NCBI Taxonomy" id="45954"/>
    <lineage>
        <taxon>Eukaryota</taxon>
        <taxon>Metazoa</taxon>
        <taxon>Spiralia</taxon>
        <taxon>Lophotrochozoa</taxon>
        <taxon>Mollusca</taxon>
        <taxon>Bivalvia</taxon>
        <taxon>Autobranchia</taxon>
        <taxon>Heteroconchia</taxon>
        <taxon>Euheterodonta</taxon>
        <taxon>Imparidentia</taxon>
        <taxon>Neoheterodontei</taxon>
        <taxon>Myida</taxon>
        <taxon>Dreissenoidea</taxon>
        <taxon>Dreissenidae</taxon>
        <taxon>Dreissena</taxon>
    </lineage>
</organism>
<reference evidence="2" key="1">
    <citation type="journal article" date="2019" name="bioRxiv">
        <title>The Genome of the Zebra Mussel, Dreissena polymorpha: A Resource for Invasive Species Research.</title>
        <authorList>
            <person name="McCartney M.A."/>
            <person name="Auch B."/>
            <person name="Kono T."/>
            <person name="Mallez S."/>
            <person name="Zhang Y."/>
            <person name="Obille A."/>
            <person name="Becker A."/>
            <person name="Abrahante J.E."/>
            <person name="Garbe J."/>
            <person name="Badalamenti J.P."/>
            <person name="Herman A."/>
            <person name="Mangelson H."/>
            <person name="Liachko I."/>
            <person name="Sullivan S."/>
            <person name="Sone E.D."/>
            <person name="Koren S."/>
            <person name="Silverstein K.A.T."/>
            <person name="Beckman K.B."/>
            <person name="Gohl D.M."/>
        </authorList>
    </citation>
    <scope>NUCLEOTIDE SEQUENCE</scope>
    <source>
        <strain evidence="2">Duluth1</strain>
        <tissue evidence="2">Whole animal</tissue>
    </source>
</reference>
<dbReference type="Proteomes" id="UP000828390">
    <property type="component" value="Unassembled WGS sequence"/>
</dbReference>
<evidence type="ECO:0000256" key="1">
    <source>
        <dbReference type="SAM" id="MobiDB-lite"/>
    </source>
</evidence>
<comment type="caution">
    <text evidence="2">The sequence shown here is derived from an EMBL/GenBank/DDBJ whole genome shotgun (WGS) entry which is preliminary data.</text>
</comment>
<sequence>MAWSNRDPAHQTLPHLAYQVTWRTRQSQKQSLVGLFNVYPSKIEQASTQRYDRLRELNPRRQYTRSDDARLN</sequence>
<gene>
    <name evidence="2" type="ORF">DPMN_023759</name>
</gene>
<dbReference type="AlphaFoldDB" id="A0A9D4RA69"/>
<accession>A0A9D4RA69</accession>
<evidence type="ECO:0000313" key="3">
    <source>
        <dbReference type="Proteomes" id="UP000828390"/>
    </source>
</evidence>
<name>A0A9D4RA69_DREPO</name>
<protein>
    <submittedName>
        <fullName evidence="2">Uncharacterized protein</fullName>
    </submittedName>
</protein>
<feature type="region of interest" description="Disordered" evidence="1">
    <location>
        <begin position="50"/>
        <end position="72"/>
    </location>
</feature>
<dbReference type="EMBL" id="JAIWYP010000002">
    <property type="protein sequence ID" value="KAH3860836.1"/>
    <property type="molecule type" value="Genomic_DNA"/>
</dbReference>
<evidence type="ECO:0000313" key="2">
    <source>
        <dbReference type="EMBL" id="KAH3860836.1"/>
    </source>
</evidence>
<keyword evidence="3" id="KW-1185">Reference proteome</keyword>
<reference evidence="2" key="2">
    <citation type="submission" date="2020-11" db="EMBL/GenBank/DDBJ databases">
        <authorList>
            <person name="McCartney M.A."/>
            <person name="Auch B."/>
            <person name="Kono T."/>
            <person name="Mallez S."/>
            <person name="Becker A."/>
            <person name="Gohl D.M."/>
            <person name="Silverstein K.A.T."/>
            <person name="Koren S."/>
            <person name="Bechman K.B."/>
            <person name="Herman A."/>
            <person name="Abrahante J.E."/>
            <person name="Garbe J."/>
        </authorList>
    </citation>
    <scope>NUCLEOTIDE SEQUENCE</scope>
    <source>
        <strain evidence="2">Duluth1</strain>
        <tissue evidence="2">Whole animal</tissue>
    </source>
</reference>
<proteinExistence type="predicted"/>